<dbReference type="KEGG" id="gaw:V144x_16450"/>
<accession>A0A517VT66</accession>
<reference evidence="1 2" key="1">
    <citation type="submission" date="2019-03" db="EMBL/GenBank/DDBJ databases">
        <title>Deep-cultivation of Planctomycetes and their phenomic and genomic characterization uncovers novel biology.</title>
        <authorList>
            <person name="Wiegand S."/>
            <person name="Jogler M."/>
            <person name="Boedeker C."/>
            <person name="Pinto D."/>
            <person name="Vollmers J."/>
            <person name="Rivas-Marin E."/>
            <person name="Kohn T."/>
            <person name="Peeters S.H."/>
            <person name="Heuer A."/>
            <person name="Rast P."/>
            <person name="Oberbeckmann S."/>
            <person name="Bunk B."/>
            <person name="Jeske O."/>
            <person name="Meyerdierks A."/>
            <person name="Storesund J.E."/>
            <person name="Kallscheuer N."/>
            <person name="Luecker S."/>
            <person name="Lage O.M."/>
            <person name="Pohl T."/>
            <person name="Merkel B.J."/>
            <person name="Hornburger P."/>
            <person name="Mueller R.-W."/>
            <person name="Bruemmer F."/>
            <person name="Labrenz M."/>
            <person name="Spormann A.M."/>
            <person name="Op den Camp H."/>
            <person name="Overmann J."/>
            <person name="Amann R."/>
            <person name="Jetten M.S.M."/>
            <person name="Mascher T."/>
            <person name="Medema M.H."/>
            <person name="Devos D.P."/>
            <person name="Kaster A.-K."/>
            <person name="Ovreas L."/>
            <person name="Rohde M."/>
            <person name="Galperin M.Y."/>
            <person name="Jogler C."/>
        </authorList>
    </citation>
    <scope>NUCLEOTIDE SEQUENCE [LARGE SCALE GENOMIC DNA]</scope>
    <source>
        <strain evidence="1 2">V144</strain>
    </source>
</reference>
<sequence>MRMSFKSRAINKLRTLEKLETIENDYELSLKNLVYPTQPIIPIIDIGRTVRVQNDY</sequence>
<name>A0A517VT66_9PLAN</name>
<evidence type="ECO:0000313" key="2">
    <source>
        <dbReference type="Proteomes" id="UP000318704"/>
    </source>
</evidence>
<gene>
    <name evidence="1" type="ORF">V144x_16450</name>
</gene>
<protein>
    <submittedName>
        <fullName evidence="1">Uncharacterized protein</fullName>
    </submittedName>
</protein>
<dbReference type="AlphaFoldDB" id="A0A517VT66"/>
<organism evidence="1 2">
    <name type="scientific">Gimesia aquarii</name>
    <dbReference type="NCBI Taxonomy" id="2527964"/>
    <lineage>
        <taxon>Bacteria</taxon>
        <taxon>Pseudomonadati</taxon>
        <taxon>Planctomycetota</taxon>
        <taxon>Planctomycetia</taxon>
        <taxon>Planctomycetales</taxon>
        <taxon>Planctomycetaceae</taxon>
        <taxon>Gimesia</taxon>
    </lineage>
</organism>
<proteinExistence type="predicted"/>
<dbReference type="Proteomes" id="UP000318704">
    <property type="component" value="Chromosome"/>
</dbReference>
<dbReference type="EMBL" id="CP037920">
    <property type="protein sequence ID" value="QDT96192.1"/>
    <property type="molecule type" value="Genomic_DNA"/>
</dbReference>
<evidence type="ECO:0000313" key="1">
    <source>
        <dbReference type="EMBL" id="QDT96192.1"/>
    </source>
</evidence>